<dbReference type="AlphaFoldDB" id="A0AAE4NJ91"/>
<dbReference type="RefSeq" id="WP_293823029.1">
    <property type="nucleotide sequence ID" value="NZ_JAVBIB010000003.1"/>
</dbReference>
<dbReference type="InterPro" id="IPR042002">
    <property type="entry name" value="Sortase_C"/>
</dbReference>
<dbReference type="Gene3D" id="2.40.260.10">
    <property type="entry name" value="Sortase"/>
    <property type="match status" value="1"/>
</dbReference>
<feature type="transmembrane region" description="Helical" evidence="3">
    <location>
        <begin position="20"/>
        <end position="39"/>
    </location>
</feature>
<evidence type="ECO:0000256" key="1">
    <source>
        <dbReference type="ARBA" id="ARBA00022801"/>
    </source>
</evidence>
<evidence type="ECO:0000256" key="2">
    <source>
        <dbReference type="PIRSR" id="PIRSR605754-1"/>
    </source>
</evidence>
<reference evidence="4" key="1">
    <citation type="submission" date="2023-08" db="EMBL/GenBank/DDBJ databases">
        <title>Genomic characterization of the C. tuberculostearicum species complex, a ubiquitous member of the human skin microbiome.</title>
        <authorList>
            <person name="Ahmed N."/>
            <person name="Deming C."/>
            <person name="Conlan S."/>
            <person name="Segre J."/>
        </authorList>
    </citation>
    <scope>NUCLEOTIDE SEQUENCE</scope>
    <source>
        <strain evidence="4">CTNIH22</strain>
    </source>
</reference>
<dbReference type="InterPro" id="IPR023365">
    <property type="entry name" value="Sortase_dom-sf"/>
</dbReference>
<dbReference type="EMBL" id="JAVBIB010000003">
    <property type="protein sequence ID" value="MDV2418738.1"/>
    <property type="molecule type" value="Genomic_DNA"/>
</dbReference>
<keyword evidence="3" id="KW-0812">Transmembrane</keyword>
<gene>
    <name evidence="4" type="ORF">RAE03_02965</name>
</gene>
<feature type="active site" description="Proton donor/acceptor" evidence="2">
    <location>
        <position position="159"/>
    </location>
</feature>
<organism evidence="4 5">
    <name type="scientific">Corynebacterium tuberculostearicum</name>
    <dbReference type="NCBI Taxonomy" id="38304"/>
    <lineage>
        <taxon>Bacteria</taxon>
        <taxon>Bacillati</taxon>
        <taxon>Actinomycetota</taxon>
        <taxon>Actinomycetes</taxon>
        <taxon>Mycobacteriales</taxon>
        <taxon>Corynebacteriaceae</taxon>
        <taxon>Corynebacterium</taxon>
    </lineage>
</organism>
<dbReference type="Pfam" id="PF04203">
    <property type="entry name" value="Sortase"/>
    <property type="match status" value="1"/>
</dbReference>
<feature type="active site" description="Acyl-thioester intermediate" evidence="2">
    <location>
        <position position="221"/>
    </location>
</feature>
<evidence type="ECO:0000313" key="4">
    <source>
        <dbReference type="EMBL" id="MDV2418738.1"/>
    </source>
</evidence>
<evidence type="ECO:0000256" key="3">
    <source>
        <dbReference type="SAM" id="Phobius"/>
    </source>
</evidence>
<dbReference type="CDD" id="cd05827">
    <property type="entry name" value="Sortase_C"/>
    <property type="match status" value="1"/>
</dbReference>
<accession>A0AAE4NJ91</accession>
<dbReference type="GO" id="GO:0016787">
    <property type="term" value="F:hydrolase activity"/>
    <property type="evidence" value="ECO:0007669"/>
    <property type="project" value="UniProtKB-KW"/>
</dbReference>
<dbReference type="Proteomes" id="UP001185706">
    <property type="component" value="Unassembled WGS sequence"/>
</dbReference>
<dbReference type="NCBIfam" id="TIGR01076">
    <property type="entry name" value="sortase_fam"/>
    <property type="match status" value="1"/>
</dbReference>
<keyword evidence="3" id="KW-1133">Transmembrane helix</keyword>
<keyword evidence="3" id="KW-0472">Membrane</keyword>
<dbReference type="NCBIfam" id="NF033745">
    <property type="entry name" value="class_C_sortase"/>
    <property type="match status" value="1"/>
</dbReference>
<protein>
    <submittedName>
        <fullName evidence="4">Class C sortase</fullName>
    </submittedName>
</protein>
<comment type="caution">
    <text evidence="4">The sequence shown here is derived from an EMBL/GenBank/DDBJ whole genome shotgun (WGS) entry which is preliminary data.</text>
</comment>
<feature type="transmembrane region" description="Helical" evidence="3">
    <location>
        <begin position="252"/>
        <end position="275"/>
    </location>
</feature>
<proteinExistence type="predicted"/>
<evidence type="ECO:0000313" key="5">
    <source>
        <dbReference type="Proteomes" id="UP001185706"/>
    </source>
</evidence>
<keyword evidence="1" id="KW-0378">Hydrolase</keyword>
<name>A0AAE4NJ91_9CORY</name>
<dbReference type="InterPro" id="IPR005754">
    <property type="entry name" value="Sortase"/>
</dbReference>
<sequence>MARVKQPEGQRVSKRRFRSIVYLVLALVVFLSPVVLTYYKNLEQQRIADKYSAEVAALPSEQKYAEFARARAYNETLPEVGAPDPWLNGPDTDSPQYKEYESILSLMLPMARVRAPSVGIDLPVYHGTSTSVLSHGVGHLYGTALPVGGEGSHSVLTGHTGLATLTMFDNLTHMKNGDVFTVEVMGKPLAYKVTSIEKVLPSEIDRIEPVEGKDLLTLVTCTPYGINSHRLLVHGERTELPSNYDDHINSPWQLWMTIAIILALLIIFYLLWWLWRQRKKRKENSKFEAEN</sequence>
<dbReference type="SUPFAM" id="SSF63817">
    <property type="entry name" value="Sortase"/>
    <property type="match status" value="1"/>
</dbReference>